<evidence type="ECO:0000259" key="7">
    <source>
        <dbReference type="PROSITE" id="PS51733"/>
    </source>
</evidence>
<dbReference type="GO" id="GO:0004077">
    <property type="term" value="F:biotin--[biotin carboxyl-carrier protein] ligase activity"/>
    <property type="evidence" value="ECO:0007669"/>
    <property type="project" value="UniProtKB-EC"/>
</dbReference>
<dbReference type="GO" id="GO:0005737">
    <property type="term" value="C:cytoplasm"/>
    <property type="evidence" value="ECO:0007669"/>
    <property type="project" value="TreeGrafter"/>
</dbReference>
<dbReference type="Gene3D" id="2.30.30.100">
    <property type="match status" value="1"/>
</dbReference>
<keyword evidence="4" id="KW-0092">Biotin</keyword>
<dbReference type="Pfam" id="PF03099">
    <property type="entry name" value="BPL_LplA_LipB"/>
    <property type="match status" value="1"/>
</dbReference>
<evidence type="ECO:0000256" key="5">
    <source>
        <dbReference type="ARBA" id="ARBA00024227"/>
    </source>
</evidence>
<dbReference type="EC" id="6.3.4.15" evidence="5"/>
<dbReference type="InterPro" id="IPR008988">
    <property type="entry name" value="Transcriptional_repressor_C"/>
</dbReference>
<protein>
    <recommendedName>
        <fullName evidence="5">biotin--[biotin carboxyl-carrier protein] ligase</fullName>
        <ecNumber evidence="5">6.3.4.15</ecNumber>
    </recommendedName>
</protein>
<gene>
    <name evidence="8" type="ORF">CHU95_13400</name>
</gene>
<keyword evidence="3" id="KW-0067">ATP-binding</keyword>
<dbReference type="AlphaFoldDB" id="A0A255YVX8"/>
<dbReference type="InterPro" id="IPR045864">
    <property type="entry name" value="aa-tRNA-synth_II/BPL/LPL"/>
</dbReference>
<dbReference type="InterPro" id="IPR003142">
    <property type="entry name" value="BPL_C"/>
</dbReference>
<dbReference type="RefSeq" id="WP_094456849.1">
    <property type="nucleotide sequence ID" value="NZ_NOXU01000030.1"/>
</dbReference>
<evidence type="ECO:0000256" key="2">
    <source>
        <dbReference type="ARBA" id="ARBA00022741"/>
    </source>
</evidence>
<keyword evidence="1 8" id="KW-0436">Ligase</keyword>
<dbReference type="Gene3D" id="3.30.930.10">
    <property type="entry name" value="Bira Bifunctional Protein, Domain 2"/>
    <property type="match status" value="1"/>
</dbReference>
<dbReference type="PROSITE" id="PS51733">
    <property type="entry name" value="BPL_LPL_CATALYTIC"/>
    <property type="match status" value="1"/>
</dbReference>
<proteinExistence type="predicted"/>
<accession>A0A255YVX8</accession>
<dbReference type="Pfam" id="PF02237">
    <property type="entry name" value="BPL_C"/>
    <property type="match status" value="1"/>
</dbReference>
<organism evidence="8 9">
    <name type="scientific">Niveispirillum lacus</name>
    <dbReference type="NCBI Taxonomy" id="1981099"/>
    <lineage>
        <taxon>Bacteria</taxon>
        <taxon>Pseudomonadati</taxon>
        <taxon>Pseudomonadota</taxon>
        <taxon>Alphaproteobacteria</taxon>
        <taxon>Rhodospirillales</taxon>
        <taxon>Azospirillaceae</taxon>
        <taxon>Niveispirillum</taxon>
    </lineage>
</organism>
<dbReference type="CDD" id="cd16442">
    <property type="entry name" value="BPL"/>
    <property type="match status" value="1"/>
</dbReference>
<evidence type="ECO:0000256" key="1">
    <source>
        <dbReference type="ARBA" id="ARBA00022598"/>
    </source>
</evidence>
<keyword evidence="9" id="KW-1185">Reference proteome</keyword>
<dbReference type="EMBL" id="NOXU01000030">
    <property type="protein sequence ID" value="OYQ33406.1"/>
    <property type="molecule type" value="Genomic_DNA"/>
</dbReference>
<evidence type="ECO:0000313" key="9">
    <source>
        <dbReference type="Proteomes" id="UP000216998"/>
    </source>
</evidence>
<keyword evidence="2" id="KW-0547">Nucleotide-binding</keyword>
<comment type="caution">
    <text evidence="8">The sequence shown here is derived from an EMBL/GenBank/DDBJ whole genome shotgun (WGS) entry which is preliminary data.</text>
</comment>
<sequence>MESGQKNRSDETRAALLPAFFHLHAVDECGSTNDVAKQMAGDGAPEGTLVWALRQTAGRGRRGRAWSSEPGNLACSLILRPSLPAGEAALTSFVAAVAVGEAVSALVPGKVTLKWPNDVLVDGAKISGILLESEAGGKGSVDWLVLGVGINVRHCPAEALYPATSMLAAGADVSVEHVLTAYAGAFEVWYQRFLRQGFAPIRAAWLNAAQGLGGAVTIRLQDEAFTGRLVDMDEGGVLIVETGGGVRRITAGDVFFPGGGA</sequence>
<dbReference type="NCBIfam" id="TIGR00121">
    <property type="entry name" value="birA_ligase"/>
    <property type="match status" value="1"/>
</dbReference>
<comment type="catalytic activity">
    <reaction evidence="6">
        <text>biotin + L-lysyl-[protein] + ATP = N(6)-biotinyl-L-lysyl-[protein] + AMP + diphosphate + H(+)</text>
        <dbReference type="Rhea" id="RHEA:11756"/>
        <dbReference type="Rhea" id="RHEA-COMP:9752"/>
        <dbReference type="Rhea" id="RHEA-COMP:10505"/>
        <dbReference type="ChEBI" id="CHEBI:15378"/>
        <dbReference type="ChEBI" id="CHEBI:29969"/>
        <dbReference type="ChEBI" id="CHEBI:30616"/>
        <dbReference type="ChEBI" id="CHEBI:33019"/>
        <dbReference type="ChEBI" id="CHEBI:57586"/>
        <dbReference type="ChEBI" id="CHEBI:83144"/>
        <dbReference type="ChEBI" id="CHEBI:456215"/>
        <dbReference type="EC" id="6.3.4.15"/>
    </reaction>
</comment>
<dbReference type="Proteomes" id="UP000216998">
    <property type="component" value="Unassembled WGS sequence"/>
</dbReference>
<evidence type="ECO:0000256" key="6">
    <source>
        <dbReference type="ARBA" id="ARBA00047846"/>
    </source>
</evidence>
<evidence type="ECO:0000256" key="4">
    <source>
        <dbReference type="ARBA" id="ARBA00023267"/>
    </source>
</evidence>
<evidence type="ECO:0000256" key="3">
    <source>
        <dbReference type="ARBA" id="ARBA00022840"/>
    </source>
</evidence>
<dbReference type="SUPFAM" id="SSF55681">
    <property type="entry name" value="Class II aaRS and biotin synthetases"/>
    <property type="match status" value="1"/>
</dbReference>
<dbReference type="GO" id="GO:0005524">
    <property type="term" value="F:ATP binding"/>
    <property type="evidence" value="ECO:0007669"/>
    <property type="project" value="UniProtKB-KW"/>
</dbReference>
<feature type="domain" description="BPL/LPL catalytic" evidence="7">
    <location>
        <begin position="10"/>
        <end position="194"/>
    </location>
</feature>
<name>A0A255YVX8_9PROT</name>
<dbReference type="PANTHER" id="PTHR12835">
    <property type="entry name" value="BIOTIN PROTEIN LIGASE"/>
    <property type="match status" value="1"/>
</dbReference>
<dbReference type="PANTHER" id="PTHR12835:SF5">
    <property type="entry name" value="BIOTIN--PROTEIN LIGASE"/>
    <property type="match status" value="1"/>
</dbReference>
<dbReference type="OrthoDB" id="9807064at2"/>
<dbReference type="SUPFAM" id="SSF50037">
    <property type="entry name" value="C-terminal domain of transcriptional repressors"/>
    <property type="match status" value="1"/>
</dbReference>
<dbReference type="InterPro" id="IPR004143">
    <property type="entry name" value="BPL_LPL_catalytic"/>
</dbReference>
<evidence type="ECO:0000313" key="8">
    <source>
        <dbReference type="EMBL" id="OYQ33406.1"/>
    </source>
</evidence>
<dbReference type="InterPro" id="IPR004408">
    <property type="entry name" value="Biotin_CoA_COase_ligase"/>
</dbReference>
<reference evidence="8 9" key="1">
    <citation type="submission" date="2017-07" db="EMBL/GenBank/DDBJ databases">
        <title>Niveispirillum cyanobacteriorum sp. nov., isolated from cyanobacterial aggregates in a eutrophic lake.</title>
        <authorList>
            <person name="Cai H."/>
        </authorList>
    </citation>
    <scope>NUCLEOTIDE SEQUENCE [LARGE SCALE GENOMIC DNA]</scope>
    <source>
        <strain evidence="9">TH1-14</strain>
    </source>
</reference>